<evidence type="ECO:0000313" key="2">
    <source>
        <dbReference type="EMBL" id="CAB4347658.1"/>
    </source>
</evidence>
<feature type="domain" description="Tetrapyrrole biosynthesis uroporphyrinogen III synthase" evidence="1">
    <location>
        <begin position="2"/>
        <end position="95"/>
    </location>
</feature>
<dbReference type="AlphaFoldDB" id="A0A6J6A1L0"/>
<dbReference type="GO" id="GO:0033014">
    <property type="term" value="P:tetrapyrrole biosynthetic process"/>
    <property type="evidence" value="ECO:0007669"/>
    <property type="project" value="InterPro"/>
</dbReference>
<dbReference type="Pfam" id="PF02602">
    <property type="entry name" value="HEM4"/>
    <property type="match status" value="1"/>
</dbReference>
<sequence>MLPDALRARGAEVDLLALYRTVAEPLDDAARAAALGADYATFTSASSARFFNDAAGTLNGPRLISIGPVTSEQLRELGYEPAVEAIDHTPDGLVAALIADASTR</sequence>
<dbReference type="GO" id="GO:0004852">
    <property type="term" value="F:uroporphyrinogen-III synthase activity"/>
    <property type="evidence" value="ECO:0007669"/>
    <property type="project" value="InterPro"/>
</dbReference>
<reference evidence="2" key="1">
    <citation type="submission" date="2020-05" db="EMBL/GenBank/DDBJ databases">
        <authorList>
            <person name="Chiriac C."/>
            <person name="Salcher M."/>
            <person name="Ghai R."/>
            <person name="Kavagutti S V."/>
        </authorList>
    </citation>
    <scope>NUCLEOTIDE SEQUENCE</scope>
</reference>
<dbReference type="SUPFAM" id="SSF69618">
    <property type="entry name" value="HemD-like"/>
    <property type="match status" value="1"/>
</dbReference>
<protein>
    <submittedName>
        <fullName evidence="2">Unannotated protein</fullName>
    </submittedName>
</protein>
<dbReference type="Gene3D" id="3.40.50.10090">
    <property type="match status" value="1"/>
</dbReference>
<proteinExistence type="predicted"/>
<evidence type="ECO:0000259" key="1">
    <source>
        <dbReference type="Pfam" id="PF02602"/>
    </source>
</evidence>
<gene>
    <name evidence="2" type="ORF">UFOPK3522_01790</name>
</gene>
<name>A0A6J6A1L0_9ZZZZ</name>
<dbReference type="InterPro" id="IPR036108">
    <property type="entry name" value="4pyrrol_syn_uPrphyn_synt_sf"/>
</dbReference>
<organism evidence="2">
    <name type="scientific">freshwater metagenome</name>
    <dbReference type="NCBI Taxonomy" id="449393"/>
    <lineage>
        <taxon>unclassified sequences</taxon>
        <taxon>metagenomes</taxon>
        <taxon>ecological metagenomes</taxon>
    </lineage>
</organism>
<dbReference type="InterPro" id="IPR003754">
    <property type="entry name" value="4pyrrol_synth_uPrphyn_synth"/>
</dbReference>
<accession>A0A6J6A1L0</accession>
<dbReference type="EMBL" id="CAESAO010000250">
    <property type="protein sequence ID" value="CAB4347658.1"/>
    <property type="molecule type" value="Genomic_DNA"/>
</dbReference>